<proteinExistence type="predicted"/>
<dbReference type="EMBL" id="CP010025">
    <property type="protein sequence ID" value="AJZ56669.1"/>
    <property type="molecule type" value="Genomic_DNA"/>
</dbReference>
<gene>
    <name evidence="1" type="ORF">OI25_7511</name>
</gene>
<reference evidence="1 2" key="1">
    <citation type="journal article" date="2015" name="Genome Announc.">
        <title>Complete genome sequences for 59 burkholderia isolates, both pathogenic and near neighbor.</title>
        <authorList>
            <person name="Johnson S.L."/>
            <person name="Bishop-Lilly K.A."/>
            <person name="Ladner J.T."/>
            <person name="Daligault H.E."/>
            <person name="Davenport K.W."/>
            <person name="Jaissle J."/>
            <person name="Frey K.G."/>
            <person name="Koroleva G.I."/>
            <person name="Bruce D.C."/>
            <person name="Coyne S.R."/>
            <person name="Broomall S.M."/>
            <person name="Li P.E."/>
            <person name="Teshima H."/>
            <person name="Gibbons H.S."/>
            <person name="Palacios G.F."/>
            <person name="Rosenzweig C.N."/>
            <person name="Redden C.L."/>
            <person name="Xu Y."/>
            <person name="Minogue T.D."/>
            <person name="Chain P.S."/>
        </authorList>
    </citation>
    <scope>NUCLEOTIDE SEQUENCE [LARGE SCALE GENOMIC DNA]</scope>
    <source>
        <strain evidence="1 2">ATCC BAA-463</strain>
    </source>
</reference>
<name>A0AAU8STA1_9BURK</name>
<evidence type="ECO:0000313" key="1">
    <source>
        <dbReference type="EMBL" id="AJZ56669.1"/>
    </source>
</evidence>
<accession>A0AAU8STA1</accession>
<organism evidence="1 2">
    <name type="scientific">Paraburkholderia fungorum</name>
    <dbReference type="NCBI Taxonomy" id="134537"/>
    <lineage>
        <taxon>Bacteria</taxon>
        <taxon>Pseudomonadati</taxon>
        <taxon>Pseudomonadota</taxon>
        <taxon>Betaproteobacteria</taxon>
        <taxon>Burkholderiales</taxon>
        <taxon>Burkholderiaceae</taxon>
        <taxon>Paraburkholderia</taxon>
    </lineage>
</organism>
<dbReference type="Proteomes" id="UP000032614">
    <property type="component" value="Chromosome 3"/>
</dbReference>
<sequence length="42" mass="4971">MRVKNASWEARFRAKFTEMSADSIRYPESLPPLHLQNERAVH</sequence>
<evidence type="ECO:0000313" key="2">
    <source>
        <dbReference type="Proteomes" id="UP000032614"/>
    </source>
</evidence>
<dbReference type="AlphaFoldDB" id="A0AAU8STA1"/>
<protein>
    <submittedName>
        <fullName evidence="1">Uncharacterized protein</fullName>
    </submittedName>
</protein>
<dbReference type="KEGG" id="bfn:OI25_7511"/>